<dbReference type="Pfam" id="PF00249">
    <property type="entry name" value="Myb_DNA-binding"/>
    <property type="match status" value="1"/>
</dbReference>
<dbReference type="PROSITE" id="PS50110">
    <property type="entry name" value="RESPONSE_REGULATORY"/>
    <property type="match status" value="1"/>
</dbReference>
<evidence type="ECO:0000259" key="8">
    <source>
        <dbReference type="PROSITE" id="PS50110"/>
    </source>
</evidence>
<dbReference type="SUPFAM" id="SSF52172">
    <property type="entry name" value="CheY-like"/>
    <property type="match status" value="1"/>
</dbReference>
<dbReference type="NCBIfam" id="TIGR01557">
    <property type="entry name" value="myb_SHAQKYF"/>
    <property type="match status" value="1"/>
</dbReference>
<dbReference type="Gene3D" id="1.10.10.60">
    <property type="entry name" value="Homeodomain-like"/>
    <property type="match status" value="1"/>
</dbReference>
<dbReference type="InterPro" id="IPR006447">
    <property type="entry name" value="Myb_dom_plants"/>
</dbReference>
<evidence type="ECO:0000313" key="14">
    <source>
        <dbReference type="RefSeq" id="XP_039122402.1"/>
    </source>
</evidence>
<evidence type="ECO:0000256" key="6">
    <source>
        <dbReference type="PROSITE-ProRule" id="PRU00169"/>
    </source>
</evidence>
<feature type="compositionally biased region" description="Polar residues" evidence="7">
    <location>
        <begin position="293"/>
        <end position="305"/>
    </location>
</feature>
<dbReference type="RefSeq" id="XP_039122402.1">
    <property type="nucleotide sequence ID" value="XM_039266468.1"/>
</dbReference>
<reference evidence="11 12" key="1">
    <citation type="submission" date="2025-04" db="UniProtKB">
        <authorList>
            <consortium name="RefSeq"/>
        </authorList>
    </citation>
    <scope>IDENTIFICATION</scope>
</reference>
<dbReference type="SUPFAM" id="SSF46689">
    <property type="entry name" value="Homeodomain-like"/>
    <property type="match status" value="1"/>
</dbReference>
<evidence type="ECO:0000313" key="12">
    <source>
        <dbReference type="RefSeq" id="XP_039122400.1"/>
    </source>
</evidence>
<dbReference type="GO" id="GO:0045893">
    <property type="term" value="P:positive regulation of DNA-templated transcription"/>
    <property type="evidence" value="ECO:0007669"/>
    <property type="project" value="InterPro"/>
</dbReference>
<feature type="compositionally biased region" description="Basic and acidic residues" evidence="7">
    <location>
        <begin position="166"/>
        <end position="195"/>
    </location>
</feature>
<gene>
    <name evidence="11 12 13 14" type="primary">LOC120258969</name>
</gene>
<sequence>MVCLADDFVVWKDFPKGLRVLLLDKDAPSAEQTKLKLEAMDYVVSLFFNENDALDAISRKVESFHVAIVEVTSENNNDSIFRFLEMARDLPTIVVSNVQCLSTMMKCIALGAAEFLEKPLSDDKIRNLWQHVVHKAFNGWGGVLSKSLKPIKETVVSMLHLESETTDVKNEIPSEVDNSEKEQQLSDHDDMEASDKFPAPSTPQLEQGARLTDDGDFQDKPNCLSEKHSKDDMNNLLGKSTCSESKSVDIASNNINGAVSTKEASVSAAEDEVNSPPDSKSDVSSALIKEDSLPSQNAEKANSSGEDSKKRKSFDYNNPNSHSNKSNKKKMKVDWTPELHKQFVQAVEQLGIDQAIPSKILELMKVDGLTRHNVASHLQKYRMHKRHILPKDDDRRWQHHADPMRRGNVPRSLVPIPPYRYNYGYPTGQAYPAWGHPGYHPSGVQMWNHAAIQPWPRPPESWTWKHYSGIHADAWGCPVVPPYGQYSLPSQYTPLNKSLDLTWDQNKELRAFAGFNLAEEVIDRAVKEAMNKPWLPLPLGLKAPCTESVLAELHRQGILSIPPLRR</sequence>
<accession>A0AB40B6U3</accession>
<dbReference type="Gene3D" id="3.40.50.2300">
    <property type="match status" value="1"/>
</dbReference>
<evidence type="ECO:0000313" key="13">
    <source>
        <dbReference type="RefSeq" id="XP_039122401.1"/>
    </source>
</evidence>
<proteinExistence type="predicted"/>
<keyword evidence="2" id="KW-0805">Transcription regulation</keyword>
<feature type="domain" description="Response regulatory" evidence="8">
    <location>
        <begin position="19"/>
        <end position="133"/>
    </location>
</feature>
<dbReference type="InterPro" id="IPR009057">
    <property type="entry name" value="Homeodomain-like_sf"/>
</dbReference>
<protein>
    <submittedName>
        <fullName evidence="11 12">Two-component response regulator-like APRR2 isoform X1</fullName>
    </submittedName>
</protein>
<name>A0AB40B6U3_DIOCR</name>
<dbReference type="FunFam" id="1.10.10.60:FF:000007">
    <property type="entry name" value="Two-component response regulator"/>
    <property type="match status" value="1"/>
</dbReference>
<dbReference type="Proteomes" id="UP001515500">
    <property type="component" value="Chromosome 4"/>
</dbReference>
<keyword evidence="5" id="KW-0539">Nucleus</keyword>
<dbReference type="GO" id="GO:0005634">
    <property type="term" value="C:nucleus"/>
    <property type="evidence" value="ECO:0007669"/>
    <property type="project" value="UniProtKB-SubCell"/>
</dbReference>
<feature type="region of interest" description="Disordered" evidence="7">
    <location>
        <begin position="262"/>
        <end position="332"/>
    </location>
</feature>
<organism evidence="10 13">
    <name type="scientific">Dioscorea cayennensis subsp. rotundata</name>
    <name type="common">White Guinea yam</name>
    <name type="synonym">Dioscorea rotundata</name>
    <dbReference type="NCBI Taxonomy" id="55577"/>
    <lineage>
        <taxon>Eukaryota</taxon>
        <taxon>Viridiplantae</taxon>
        <taxon>Streptophyta</taxon>
        <taxon>Embryophyta</taxon>
        <taxon>Tracheophyta</taxon>
        <taxon>Spermatophyta</taxon>
        <taxon>Magnoliopsida</taxon>
        <taxon>Liliopsida</taxon>
        <taxon>Dioscoreales</taxon>
        <taxon>Dioscoreaceae</taxon>
        <taxon>Dioscorea</taxon>
    </lineage>
</organism>
<feature type="region of interest" description="Disordered" evidence="7">
    <location>
        <begin position="166"/>
        <end position="236"/>
    </location>
</feature>
<dbReference type="InterPro" id="IPR044825">
    <property type="entry name" value="GLK1/2-like"/>
</dbReference>
<dbReference type="RefSeq" id="XP_039122400.1">
    <property type="nucleotide sequence ID" value="XM_039266466.1"/>
</dbReference>
<dbReference type="RefSeq" id="XP_039122399.1">
    <property type="nucleotide sequence ID" value="XM_039266465.1"/>
</dbReference>
<comment type="caution">
    <text evidence="6">Lacks conserved residue(s) required for the propagation of feature annotation.</text>
</comment>
<keyword evidence="3" id="KW-0238">DNA-binding</keyword>
<dbReference type="RefSeq" id="XP_039122401.1">
    <property type="nucleotide sequence ID" value="XM_039266467.1"/>
</dbReference>
<feature type="compositionally biased region" description="Basic and acidic residues" evidence="7">
    <location>
        <begin position="211"/>
        <end position="233"/>
    </location>
</feature>
<dbReference type="PROSITE" id="PS51294">
    <property type="entry name" value="HTH_MYB"/>
    <property type="match status" value="1"/>
</dbReference>
<dbReference type="InterPro" id="IPR017930">
    <property type="entry name" value="Myb_dom"/>
</dbReference>
<dbReference type="GeneID" id="120258969"/>
<evidence type="ECO:0000313" key="11">
    <source>
        <dbReference type="RefSeq" id="XP_039122399.1"/>
    </source>
</evidence>
<evidence type="ECO:0000256" key="3">
    <source>
        <dbReference type="ARBA" id="ARBA00023125"/>
    </source>
</evidence>
<evidence type="ECO:0000256" key="2">
    <source>
        <dbReference type="ARBA" id="ARBA00023015"/>
    </source>
</evidence>
<feature type="domain" description="HTH myb-type" evidence="9">
    <location>
        <begin position="327"/>
        <end position="386"/>
    </location>
</feature>
<dbReference type="InterPro" id="IPR001789">
    <property type="entry name" value="Sig_transdc_resp-reg_receiver"/>
</dbReference>
<dbReference type="GO" id="GO:0000160">
    <property type="term" value="P:phosphorelay signal transduction system"/>
    <property type="evidence" value="ECO:0007669"/>
    <property type="project" value="InterPro"/>
</dbReference>
<dbReference type="GO" id="GO:0003700">
    <property type="term" value="F:DNA-binding transcription factor activity"/>
    <property type="evidence" value="ECO:0007669"/>
    <property type="project" value="InterPro"/>
</dbReference>
<keyword evidence="4" id="KW-0804">Transcription</keyword>
<dbReference type="AlphaFoldDB" id="A0AB40B6U3"/>
<dbReference type="PANTHER" id="PTHR31312">
    <property type="entry name" value="TRANSCRIPTION ACTIVATOR GLK1"/>
    <property type="match status" value="1"/>
</dbReference>
<comment type="subcellular location">
    <subcellularLocation>
        <location evidence="1">Nucleus</location>
    </subcellularLocation>
</comment>
<evidence type="ECO:0000259" key="9">
    <source>
        <dbReference type="PROSITE" id="PS51294"/>
    </source>
</evidence>
<evidence type="ECO:0000256" key="5">
    <source>
        <dbReference type="ARBA" id="ARBA00023242"/>
    </source>
</evidence>
<evidence type="ECO:0000256" key="4">
    <source>
        <dbReference type="ARBA" id="ARBA00023163"/>
    </source>
</evidence>
<dbReference type="InterPro" id="IPR011006">
    <property type="entry name" value="CheY-like_superfamily"/>
</dbReference>
<dbReference type="InterPro" id="IPR001005">
    <property type="entry name" value="SANT/Myb"/>
</dbReference>
<dbReference type="GO" id="GO:0000976">
    <property type="term" value="F:transcription cis-regulatory region binding"/>
    <property type="evidence" value="ECO:0007669"/>
    <property type="project" value="EnsemblPlants"/>
</dbReference>
<keyword evidence="10" id="KW-1185">Reference proteome</keyword>
<dbReference type="PANTHER" id="PTHR31312:SF4">
    <property type="entry name" value="TWO-COMPONENT RESPONSE REGULATOR-LIKE APRR2"/>
    <property type="match status" value="1"/>
</dbReference>
<evidence type="ECO:0000256" key="1">
    <source>
        <dbReference type="ARBA" id="ARBA00004123"/>
    </source>
</evidence>
<evidence type="ECO:0000256" key="7">
    <source>
        <dbReference type="SAM" id="MobiDB-lite"/>
    </source>
</evidence>
<evidence type="ECO:0000313" key="10">
    <source>
        <dbReference type="Proteomes" id="UP001515500"/>
    </source>
</evidence>